<protein>
    <submittedName>
        <fullName evidence="3">Phospholipase D/competence protein ComEA helix-hairpin-helix domain protein</fullName>
    </submittedName>
</protein>
<keyword evidence="2" id="KW-0472">Membrane</keyword>
<comment type="caution">
    <text evidence="3">The sequence shown here is derived from an EMBL/GenBank/DDBJ whole genome shotgun (WGS) entry which is preliminary data.</text>
</comment>
<sequence length="248" mass="26020">MLKTFIFVSIIFLFAFPAYAGVVINEVAWMGTAESASNEWIELYSDTAQSLGGWILATEDGGMKLQLKGTTTAGGYFLIERTDDNSIPEIKADLISAFGKGLSNDGEILILKDAGGNIVDRADGSGGWAIGGDNDSKYTLQRNSSAPKGWLTAVATPKAKNADYVPPKPKSASTAPLSSKSSGKKSDFPGKSDFKEGDFSFEEGDFPGGALATDAGSTGEYVWLLGGILGGAVLGLLCVIIAKWKKSP</sequence>
<feature type="region of interest" description="Disordered" evidence="1">
    <location>
        <begin position="161"/>
        <end position="191"/>
    </location>
</feature>
<keyword evidence="2" id="KW-1133">Transmembrane helix</keyword>
<organism evidence="3 4">
    <name type="scientific">Candidatus Giovannonibacteria bacterium GW2011_GWA2_44_13b</name>
    <dbReference type="NCBI Taxonomy" id="1618647"/>
    <lineage>
        <taxon>Bacteria</taxon>
        <taxon>Candidatus Giovannoniibacteriota</taxon>
    </lineage>
</organism>
<feature type="compositionally biased region" description="Low complexity" evidence="1">
    <location>
        <begin position="170"/>
        <end position="181"/>
    </location>
</feature>
<proteinExistence type="predicted"/>
<evidence type="ECO:0000256" key="2">
    <source>
        <dbReference type="SAM" id="Phobius"/>
    </source>
</evidence>
<name>A0A0G1H074_9BACT</name>
<dbReference type="STRING" id="1618647.UW30_C0018G0011"/>
<dbReference type="EMBL" id="LCHU01000018">
    <property type="protein sequence ID" value="KKT40791.1"/>
    <property type="molecule type" value="Genomic_DNA"/>
</dbReference>
<evidence type="ECO:0000313" key="3">
    <source>
        <dbReference type="EMBL" id="KKT40791.1"/>
    </source>
</evidence>
<evidence type="ECO:0000256" key="1">
    <source>
        <dbReference type="SAM" id="MobiDB-lite"/>
    </source>
</evidence>
<feature type="transmembrane region" description="Helical" evidence="2">
    <location>
        <begin position="221"/>
        <end position="242"/>
    </location>
</feature>
<dbReference type="SUPFAM" id="SSF74853">
    <property type="entry name" value="Lamin A/C globular tail domain"/>
    <property type="match status" value="1"/>
</dbReference>
<dbReference type="InterPro" id="IPR036415">
    <property type="entry name" value="Lamin_tail_dom_sf"/>
</dbReference>
<reference evidence="3 4" key="1">
    <citation type="journal article" date="2015" name="Nature">
        <title>rRNA introns, odd ribosomes, and small enigmatic genomes across a large radiation of phyla.</title>
        <authorList>
            <person name="Brown C.T."/>
            <person name="Hug L.A."/>
            <person name="Thomas B.C."/>
            <person name="Sharon I."/>
            <person name="Castelle C.J."/>
            <person name="Singh A."/>
            <person name="Wilkins M.J."/>
            <person name="Williams K.H."/>
            <person name="Banfield J.F."/>
        </authorList>
    </citation>
    <scope>NUCLEOTIDE SEQUENCE [LARGE SCALE GENOMIC DNA]</scope>
</reference>
<dbReference type="Proteomes" id="UP000034736">
    <property type="component" value="Unassembled WGS sequence"/>
</dbReference>
<gene>
    <name evidence="3" type="ORF">UW30_C0018G0011</name>
</gene>
<keyword evidence="2" id="KW-0812">Transmembrane</keyword>
<accession>A0A0G1H074</accession>
<dbReference type="AlphaFoldDB" id="A0A0G1H074"/>
<evidence type="ECO:0000313" key="4">
    <source>
        <dbReference type="Proteomes" id="UP000034736"/>
    </source>
</evidence>